<keyword evidence="4 8" id="KW-0067">ATP-binding</keyword>
<sequence length="241" mass="25005">MVVKPSPGVVLADQSACPPAFQLQDVTLRVGRKTVLDNVSYSLSAHGALLLRGPNGAGKSTLMKALVGLLQPAQGSVRVLGRTPDQARGHVGYMVQKAEAGAPMLPALSHVAATIGGQFWGLAWPGRRKRAALALLGLTGAQSMAGVATGYLSGGEMQRVALASALSGAPRLLLLDEPLAALDPQARHEILSLLKRLREKLGFALVMTAHESLQASSLGPDTREAWLCGGRLSSEPLGEGG</sequence>
<dbReference type="OrthoDB" id="9810077at2"/>
<organism evidence="8 9">
    <name type="scientific">Formicincola oecophyllae</name>
    <dbReference type="NCBI Taxonomy" id="2558361"/>
    <lineage>
        <taxon>Bacteria</taxon>
        <taxon>Pseudomonadati</taxon>
        <taxon>Pseudomonadota</taxon>
        <taxon>Alphaproteobacteria</taxon>
        <taxon>Acetobacterales</taxon>
        <taxon>Acetobacteraceae</taxon>
        <taxon>Formicincola</taxon>
    </lineage>
</organism>
<feature type="domain" description="ABC transporter" evidence="7">
    <location>
        <begin position="21"/>
        <end position="240"/>
    </location>
</feature>
<dbReference type="InterPro" id="IPR027417">
    <property type="entry name" value="P-loop_NTPase"/>
</dbReference>
<dbReference type="Gene3D" id="3.40.50.300">
    <property type="entry name" value="P-loop containing nucleotide triphosphate hydrolases"/>
    <property type="match status" value="1"/>
</dbReference>
<reference evidence="8 9" key="1">
    <citation type="submission" date="2019-03" db="EMBL/GenBank/DDBJ databases">
        <title>The complete genome sequence of Swingsia_sp. F3b2 LMG30590(T).</title>
        <authorList>
            <person name="Chua K.-O."/>
            <person name="Chan K.-G."/>
            <person name="See-Too W.-S."/>
        </authorList>
    </citation>
    <scope>NUCLEOTIDE SEQUENCE [LARGE SCALE GENOMIC DNA]</scope>
    <source>
        <strain evidence="8 9">F3b2</strain>
    </source>
</reference>
<dbReference type="InterPro" id="IPR003439">
    <property type="entry name" value="ABC_transporter-like_ATP-bd"/>
</dbReference>
<dbReference type="KEGG" id="swf:E3E12_04135"/>
<accession>A0A4Y6UAB3</accession>
<evidence type="ECO:0000256" key="1">
    <source>
        <dbReference type="ARBA" id="ARBA00005417"/>
    </source>
</evidence>
<dbReference type="Proteomes" id="UP000318709">
    <property type="component" value="Chromosome"/>
</dbReference>
<evidence type="ECO:0000313" key="8">
    <source>
        <dbReference type="EMBL" id="QDH13518.1"/>
    </source>
</evidence>
<evidence type="ECO:0000256" key="2">
    <source>
        <dbReference type="ARBA" id="ARBA00022448"/>
    </source>
</evidence>
<dbReference type="PANTHER" id="PTHR42734:SF17">
    <property type="entry name" value="METAL TRANSPORT SYSTEM ATP-BINDING PROTEIN TM_0124-RELATED"/>
    <property type="match status" value="1"/>
</dbReference>
<evidence type="ECO:0000256" key="3">
    <source>
        <dbReference type="ARBA" id="ARBA00022741"/>
    </source>
</evidence>
<dbReference type="RefSeq" id="WP_141443225.1">
    <property type="nucleotide sequence ID" value="NZ_CP038231.1"/>
</dbReference>
<dbReference type="PROSITE" id="PS00211">
    <property type="entry name" value="ABC_TRANSPORTER_1"/>
    <property type="match status" value="1"/>
</dbReference>
<gene>
    <name evidence="8" type="ORF">E3E12_04135</name>
</gene>
<protein>
    <submittedName>
        <fullName evidence="8">ATP-binding cassette domain-containing protein</fullName>
    </submittedName>
</protein>
<evidence type="ECO:0000256" key="5">
    <source>
        <dbReference type="ARBA" id="ARBA00022906"/>
    </source>
</evidence>
<keyword evidence="2" id="KW-0813">Transport</keyword>
<dbReference type="GO" id="GO:0005524">
    <property type="term" value="F:ATP binding"/>
    <property type="evidence" value="ECO:0007669"/>
    <property type="project" value="UniProtKB-KW"/>
</dbReference>
<dbReference type="SUPFAM" id="SSF52540">
    <property type="entry name" value="P-loop containing nucleoside triphosphate hydrolases"/>
    <property type="match status" value="1"/>
</dbReference>
<name>A0A4Y6UAB3_9PROT</name>
<keyword evidence="5" id="KW-0862">Zinc</keyword>
<keyword evidence="6" id="KW-0406">Ion transport</keyword>
<keyword evidence="9" id="KW-1185">Reference proteome</keyword>
<dbReference type="PANTHER" id="PTHR42734">
    <property type="entry name" value="METAL TRANSPORT SYSTEM ATP-BINDING PROTEIN TM_0124-RELATED"/>
    <property type="match status" value="1"/>
</dbReference>
<dbReference type="InterPro" id="IPR017871">
    <property type="entry name" value="ABC_transporter-like_CS"/>
</dbReference>
<keyword evidence="5" id="KW-0864">Zinc transport</keyword>
<evidence type="ECO:0000256" key="6">
    <source>
        <dbReference type="ARBA" id="ARBA00023065"/>
    </source>
</evidence>
<evidence type="ECO:0000256" key="4">
    <source>
        <dbReference type="ARBA" id="ARBA00022840"/>
    </source>
</evidence>
<evidence type="ECO:0000313" key="9">
    <source>
        <dbReference type="Proteomes" id="UP000318709"/>
    </source>
</evidence>
<dbReference type="InterPro" id="IPR003593">
    <property type="entry name" value="AAA+_ATPase"/>
</dbReference>
<dbReference type="GO" id="GO:0016887">
    <property type="term" value="F:ATP hydrolysis activity"/>
    <property type="evidence" value="ECO:0007669"/>
    <property type="project" value="InterPro"/>
</dbReference>
<dbReference type="GO" id="GO:0006829">
    <property type="term" value="P:zinc ion transport"/>
    <property type="evidence" value="ECO:0007669"/>
    <property type="project" value="UniProtKB-KW"/>
</dbReference>
<dbReference type="SMART" id="SM00382">
    <property type="entry name" value="AAA"/>
    <property type="match status" value="1"/>
</dbReference>
<dbReference type="PROSITE" id="PS50893">
    <property type="entry name" value="ABC_TRANSPORTER_2"/>
    <property type="match status" value="1"/>
</dbReference>
<proteinExistence type="inferred from homology"/>
<keyword evidence="3" id="KW-0547">Nucleotide-binding</keyword>
<dbReference type="InterPro" id="IPR050153">
    <property type="entry name" value="Metal_Ion_Import_ABC"/>
</dbReference>
<comment type="similarity">
    <text evidence="1">Belongs to the ABC transporter superfamily.</text>
</comment>
<dbReference type="AlphaFoldDB" id="A0A4Y6UAB3"/>
<dbReference type="EMBL" id="CP038231">
    <property type="protein sequence ID" value="QDH13518.1"/>
    <property type="molecule type" value="Genomic_DNA"/>
</dbReference>
<dbReference type="Pfam" id="PF00005">
    <property type="entry name" value="ABC_tran"/>
    <property type="match status" value="1"/>
</dbReference>
<evidence type="ECO:0000259" key="7">
    <source>
        <dbReference type="PROSITE" id="PS50893"/>
    </source>
</evidence>